<gene>
    <name evidence="2" type="ORF">VNO77_42020</name>
</gene>
<accession>A0AAN9JZX3</accession>
<protein>
    <submittedName>
        <fullName evidence="2">Uncharacterized protein</fullName>
    </submittedName>
</protein>
<evidence type="ECO:0000313" key="3">
    <source>
        <dbReference type="Proteomes" id="UP001367508"/>
    </source>
</evidence>
<name>A0AAN9JZX3_CANGL</name>
<dbReference type="AlphaFoldDB" id="A0AAN9JZX3"/>
<organism evidence="2 3">
    <name type="scientific">Canavalia gladiata</name>
    <name type="common">Sword bean</name>
    <name type="synonym">Dolichos gladiatus</name>
    <dbReference type="NCBI Taxonomy" id="3824"/>
    <lineage>
        <taxon>Eukaryota</taxon>
        <taxon>Viridiplantae</taxon>
        <taxon>Streptophyta</taxon>
        <taxon>Embryophyta</taxon>
        <taxon>Tracheophyta</taxon>
        <taxon>Spermatophyta</taxon>
        <taxon>Magnoliopsida</taxon>
        <taxon>eudicotyledons</taxon>
        <taxon>Gunneridae</taxon>
        <taxon>Pentapetalae</taxon>
        <taxon>rosids</taxon>
        <taxon>fabids</taxon>
        <taxon>Fabales</taxon>
        <taxon>Fabaceae</taxon>
        <taxon>Papilionoideae</taxon>
        <taxon>50 kb inversion clade</taxon>
        <taxon>NPAAA clade</taxon>
        <taxon>indigoferoid/millettioid clade</taxon>
        <taxon>Phaseoleae</taxon>
        <taxon>Canavalia</taxon>
    </lineage>
</organism>
<evidence type="ECO:0000313" key="2">
    <source>
        <dbReference type="EMBL" id="KAK7308415.1"/>
    </source>
</evidence>
<keyword evidence="3" id="KW-1185">Reference proteome</keyword>
<dbReference type="EMBL" id="JAYMYQ010000010">
    <property type="protein sequence ID" value="KAK7308415.1"/>
    <property type="molecule type" value="Genomic_DNA"/>
</dbReference>
<reference evidence="2 3" key="1">
    <citation type="submission" date="2024-01" db="EMBL/GenBank/DDBJ databases">
        <title>The genomes of 5 underutilized Papilionoideae crops provide insights into root nodulation and disease resistanc.</title>
        <authorList>
            <person name="Jiang F."/>
        </authorList>
    </citation>
    <scope>NUCLEOTIDE SEQUENCE [LARGE SCALE GENOMIC DNA]</scope>
    <source>
        <strain evidence="2">LVBAO_FW01</strain>
        <tissue evidence="2">Leaves</tissue>
    </source>
</reference>
<sequence length="192" mass="21933">MQPSFSPGHIDHQRWMQFSLYHVVNRLTSIDWLKYRSYGCPCSKLGSESRKGLLRKPHNMIVEGALQSKSVPSTRRSWKSLSHLINDFLCYVLTPLLSIVKYGRNSLAISVRNHCCELVTYLSSLASKAVKIREKEFEVSLALLFYMTHWVALLWPNNHIMIEGRRRDGGSVFESSNPIEHGSNGCPIDVAR</sequence>
<proteinExistence type="predicted"/>
<comment type="caution">
    <text evidence="2">The sequence shown here is derived from an EMBL/GenBank/DDBJ whole genome shotgun (WGS) entry which is preliminary data.</text>
</comment>
<evidence type="ECO:0000256" key="1">
    <source>
        <dbReference type="SAM" id="MobiDB-lite"/>
    </source>
</evidence>
<feature type="region of interest" description="Disordered" evidence="1">
    <location>
        <begin position="173"/>
        <end position="192"/>
    </location>
</feature>
<dbReference type="Proteomes" id="UP001367508">
    <property type="component" value="Unassembled WGS sequence"/>
</dbReference>